<proteinExistence type="predicted"/>
<dbReference type="AlphaFoldDB" id="A0A7S0N5N5"/>
<organism evidence="2">
    <name type="scientific">Cryptomonas curvata</name>
    <dbReference type="NCBI Taxonomy" id="233186"/>
    <lineage>
        <taxon>Eukaryota</taxon>
        <taxon>Cryptophyceae</taxon>
        <taxon>Cryptomonadales</taxon>
        <taxon>Cryptomonadaceae</taxon>
        <taxon>Cryptomonas</taxon>
    </lineage>
</organism>
<gene>
    <name evidence="2" type="ORF">CCUR1050_LOCUS31997</name>
</gene>
<sequence length="194" mass="21169">MIDLTFRKMQMNNKSAMKAAAVLASLGLLLLISFVHYKANQRRLFVLYNKWGTNDKSDHWGGVGSKNYEEGKAATKWDNSGWNADYHPRDSSSGDGESMEPAWWRSGPGANSEYTGHAMDGELYNPPDVKAFKPFFMRAAGGWPGAARTPQLAELGAEFAAAGEASPAPRVYPGIPAAAAYICKGGDCRYYMDS</sequence>
<name>A0A7S0N5N5_9CRYP</name>
<evidence type="ECO:0000256" key="1">
    <source>
        <dbReference type="SAM" id="MobiDB-lite"/>
    </source>
</evidence>
<feature type="region of interest" description="Disordered" evidence="1">
    <location>
        <begin position="79"/>
        <end position="104"/>
    </location>
</feature>
<dbReference type="EMBL" id="HBEZ01058375">
    <property type="protein sequence ID" value="CAD8660851.1"/>
    <property type="molecule type" value="Transcribed_RNA"/>
</dbReference>
<protein>
    <submittedName>
        <fullName evidence="2">Uncharacterized protein</fullName>
    </submittedName>
</protein>
<evidence type="ECO:0000313" key="2">
    <source>
        <dbReference type="EMBL" id="CAD8660851.1"/>
    </source>
</evidence>
<accession>A0A7S0N5N5</accession>
<reference evidence="2" key="1">
    <citation type="submission" date="2021-01" db="EMBL/GenBank/DDBJ databases">
        <authorList>
            <person name="Corre E."/>
            <person name="Pelletier E."/>
            <person name="Niang G."/>
            <person name="Scheremetjew M."/>
            <person name="Finn R."/>
            <person name="Kale V."/>
            <person name="Holt S."/>
            <person name="Cochrane G."/>
            <person name="Meng A."/>
            <person name="Brown T."/>
            <person name="Cohen L."/>
        </authorList>
    </citation>
    <scope>NUCLEOTIDE SEQUENCE</scope>
    <source>
        <strain evidence="2">CCAP979/52</strain>
    </source>
</reference>